<protein>
    <submittedName>
        <fullName evidence="2">Uncharacterized protein</fullName>
    </submittedName>
</protein>
<keyword evidence="3" id="KW-1185">Reference proteome</keyword>
<accession>A0AAV9ANF3</accession>
<reference evidence="2" key="1">
    <citation type="journal article" date="2023" name="Nat. Commun.">
        <title>Diploid and tetraploid genomes of Acorus and the evolution of monocots.</title>
        <authorList>
            <person name="Ma L."/>
            <person name="Liu K.W."/>
            <person name="Li Z."/>
            <person name="Hsiao Y.Y."/>
            <person name="Qi Y."/>
            <person name="Fu T."/>
            <person name="Tang G.D."/>
            <person name="Zhang D."/>
            <person name="Sun W.H."/>
            <person name="Liu D.K."/>
            <person name="Li Y."/>
            <person name="Chen G.Z."/>
            <person name="Liu X.D."/>
            <person name="Liao X.Y."/>
            <person name="Jiang Y.T."/>
            <person name="Yu X."/>
            <person name="Hao Y."/>
            <person name="Huang J."/>
            <person name="Zhao X.W."/>
            <person name="Ke S."/>
            <person name="Chen Y.Y."/>
            <person name="Wu W.L."/>
            <person name="Hsu J.L."/>
            <person name="Lin Y.F."/>
            <person name="Huang M.D."/>
            <person name="Li C.Y."/>
            <person name="Huang L."/>
            <person name="Wang Z.W."/>
            <person name="Zhao X."/>
            <person name="Zhong W.Y."/>
            <person name="Peng D.H."/>
            <person name="Ahmad S."/>
            <person name="Lan S."/>
            <person name="Zhang J.S."/>
            <person name="Tsai W.C."/>
            <person name="Van de Peer Y."/>
            <person name="Liu Z.J."/>
        </authorList>
    </citation>
    <scope>NUCLEOTIDE SEQUENCE</scope>
    <source>
        <strain evidence="2">SCP</strain>
    </source>
</reference>
<gene>
    <name evidence="2" type="ORF">QJS04_geneDACA022944</name>
</gene>
<dbReference type="Proteomes" id="UP001179952">
    <property type="component" value="Unassembled WGS sequence"/>
</dbReference>
<organism evidence="2 3">
    <name type="scientific">Acorus gramineus</name>
    <name type="common">Dwarf sweet flag</name>
    <dbReference type="NCBI Taxonomy" id="55184"/>
    <lineage>
        <taxon>Eukaryota</taxon>
        <taxon>Viridiplantae</taxon>
        <taxon>Streptophyta</taxon>
        <taxon>Embryophyta</taxon>
        <taxon>Tracheophyta</taxon>
        <taxon>Spermatophyta</taxon>
        <taxon>Magnoliopsida</taxon>
        <taxon>Liliopsida</taxon>
        <taxon>Acoraceae</taxon>
        <taxon>Acorus</taxon>
    </lineage>
</organism>
<proteinExistence type="predicted"/>
<comment type="caution">
    <text evidence="2">The sequence shown here is derived from an EMBL/GenBank/DDBJ whole genome shotgun (WGS) entry which is preliminary data.</text>
</comment>
<reference evidence="2" key="2">
    <citation type="submission" date="2023-06" db="EMBL/GenBank/DDBJ databases">
        <authorList>
            <person name="Ma L."/>
            <person name="Liu K.-W."/>
            <person name="Li Z."/>
            <person name="Hsiao Y.-Y."/>
            <person name="Qi Y."/>
            <person name="Fu T."/>
            <person name="Tang G."/>
            <person name="Zhang D."/>
            <person name="Sun W.-H."/>
            <person name="Liu D.-K."/>
            <person name="Li Y."/>
            <person name="Chen G.-Z."/>
            <person name="Liu X.-D."/>
            <person name="Liao X.-Y."/>
            <person name="Jiang Y.-T."/>
            <person name="Yu X."/>
            <person name="Hao Y."/>
            <person name="Huang J."/>
            <person name="Zhao X.-W."/>
            <person name="Ke S."/>
            <person name="Chen Y.-Y."/>
            <person name="Wu W.-L."/>
            <person name="Hsu J.-L."/>
            <person name="Lin Y.-F."/>
            <person name="Huang M.-D."/>
            <person name="Li C.-Y."/>
            <person name="Huang L."/>
            <person name="Wang Z.-W."/>
            <person name="Zhao X."/>
            <person name="Zhong W.-Y."/>
            <person name="Peng D.-H."/>
            <person name="Ahmad S."/>
            <person name="Lan S."/>
            <person name="Zhang J.-S."/>
            <person name="Tsai W.-C."/>
            <person name="Van De Peer Y."/>
            <person name="Liu Z.-J."/>
        </authorList>
    </citation>
    <scope>NUCLEOTIDE SEQUENCE</scope>
    <source>
        <strain evidence="2">SCP</strain>
        <tissue evidence="2">Leaves</tissue>
    </source>
</reference>
<evidence type="ECO:0000313" key="2">
    <source>
        <dbReference type="EMBL" id="KAK1265631.1"/>
    </source>
</evidence>
<evidence type="ECO:0000256" key="1">
    <source>
        <dbReference type="SAM" id="MobiDB-lite"/>
    </source>
</evidence>
<feature type="compositionally biased region" description="Low complexity" evidence="1">
    <location>
        <begin position="93"/>
        <end position="104"/>
    </location>
</feature>
<feature type="region of interest" description="Disordered" evidence="1">
    <location>
        <begin position="82"/>
        <end position="119"/>
    </location>
</feature>
<name>A0AAV9ANF3_ACOGR</name>
<sequence>MPREWWQDFVKTYLEGDKFHYQPLQLEDESDILFGASAAIGEINCIPSSTSSSTMGKQTLESLDADMADAFYEPNMFYGAQEEPPTHSCPNAPRSSVPSTSSSRGQEATSPHRPSQLPRVPVVMKKPRTVVGQQLGSSIECMCEVMELRTKLMFGDTSKFPEFFVSMEMVERNEQIPNDTQMYFFSIEMLRDIGNCEVFCSFPTDIRRAN</sequence>
<dbReference type="AlphaFoldDB" id="A0AAV9ANF3"/>
<dbReference type="EMBL" id="JAUJYN010000008">
    <property type="protein sequence ID" value="KAK1265631.1"/>
    <property type="molecule type" value="Genomic_DNA"/>
</dbReference>
<evidence type="ECO:0000313" key="3">
    <source>
        <dbReference type="Proteomes" id="UP001179952"/>
    </source>
</evidence>